<evidence type="ECO:0000256" key="1">
    <source>
        <dbReference type="SAM" id="MobiDB-lite"/>
    </source>
</evidence>
<evidence type="ECO:0000313" key="2">
    <source>
        <dbReference type="EMBL" id="MFC4726469.1"/>
    </source>
</evidence>
<evidence type="ECO:0000313" key="3">
    <source>
        <dbReference type="Proteomes" id="UP001596024"/>
    </source>
</evidence>
<organism evidence="2 3">
    <name type="scientific">Glycocaulis abyssi</name>
    <dbReference type="NCBI Taxonomy" id="1433403"/>
    <lineage>
        <taxon>Bacteria</taxon>
        <taxon>Pseudomonadati</taxon>
        <taxon>Pseudomonadota</taxon>
        <taxon>Alphaproteobacteria</taxon>
        <taxon>Maricaulales</taxon>
        <taxon>Maricaulaceae</taxon>
        <taxon>Glycocaulis</taxon>
    </lineage>
</organism>
<sequence>MASGKVHFEVFFKKHPKAEWVLVEAVNERTDAIALADRLVAKAPRGSSRVARETWSEASGTFSSVTIHEVGAERFSVPDAKTGEATLPCVTPEDLAGPAARDTMRRALAQWLERQEICPLELLYRPDMAEALDACESDLQHAIQKVAIARSQNSDASVHAYVRLLTELVEKAIEKARKDAKRKAQDPKTASFRELTEKIHAEGSAETRLRRAIAERLANASGMARKAEMLLDFHDDLPEDPDARAFAAKEADAFLAEMLSFDRALNQILGQSRDLGAHVERLTSVFAGTQTHPSMTGAPDNARRLASKFEARQLPGSKGEIARRVLDALRQPKRFKPDNVLEEIALARSLAQRLIAASGEHLNPEALVEAFTVRSARLLAPESIEEALKDAVTPADEITRLLSMEDNLVGEQNKVKLAAYVRAKLSSQKSVSWFTKGPGQPFERLATLSSLQKRALKGTFPEEAKLEMSDVFDQLGIAIIHDNQLFERITASNLPALDRAAGLLRLAAQDILPLGRCQQDAQARAMRLLSSEMGRAEARAENGPAKLQELQSLLARIQPAPRPAPAPEPADDDEMAAMADAPS</sequence>
<reference evidence="3" key="1">
    <citation type="journal article" date="2019" name="Int. J. Syst. Evol. Microbiol.">
        <title>The Global Catalogue of Microorganisms (GCM) 10K type strain sequencing project: providing services to taxonomists for standard genome sequencing and annotation.</title>
        <authorList>
            <consortium name="The Broad Institute Genomics Platform"/>
            <consortium name="The Broad Institute Genome Sequencing Center for Infectious Disease"/>
            <person name="Wu L."/>
            <person name="Ma J."/>
        </authorList>
    </citation>
    <scope>NUCLEOTIDE SEQUENCE [LARGE SCALE GENOMIC DNA]</scope>
    <source>
        <strain evidence="3">CCUG 62981</strain>
    </source>
</reference>
<evidence type="ECO:0008006" key="4">
    <source>
        <dbReference type="Google" id="ProtNLM"/>
    </source>
</evidence>
<comment type="caution">
    <text evidence="2">The sequence shown here is derived from an EMBL/GenBank/DDBJ whole genome shotgun (WGS) entry which is preliminary data.</text>
</comment>
<accession>A0ABV9NGR9</accession>
<proteinExistence type="predicted"/>
<dbReference type="Proteomes" id="UP001596024">
    <property type="component" value="Unassembled WGS sequence"/>
</dbReference>
<protein>
    <recommendedName>
        <fullName evidence="4">CHAD domain-containing protein</fullName>
    </recommendedName>
</protein>
<name>A0ABV9NGR9_9PROT</name>
<dbReference type="EMBL" id="JBHSGQ010000014">
    <property type="protein sequence ID" value="MFC4726469.1"/>
    <property type="molecule type" value="Genomic_DNA"/>
</dbReference>
<keyword evidence="3" id="KW-1185">Reference proteome</keyword>
<gene>
    <name evidence="2" type="ORF">ACFPB0_14345</name>
</gene>
<feature type="region of interest" description="Disordered" evidence="1">
    <location>
        <begin position="557"/>
        <end position="583"/>
    </location>
</feature>
<dbReference type="RefSeq" id="WP_371392881.1">
    <property type="nucleotide sequence ID" value="NZ_CP163421.1"/>
</dbReference>